<keyword evidence="8" id="KW-1185">Reference proteome</keyword>
<dbReference type="PATRIC" id="fig|1449351.3.peg.4475"/>
<comment type="caution">
    <text evidence="5">Lacks conserved residue(s) required for the propagation of feature annotation.</text>
</comment>
<dbReference type="AlphaFoldDB" id="X7F3G4"/>
<dbReference type="GO" id="GO:0008173">
    <property type="term" value="F:RNA methyltransferase activity"/>
    <property type="evidence" value="ECO:0007669"/>
    <property type="project" value="InterPro"/>
</dbReference>
<evidence type="ECO:0000256" key="1">
    <source>
        <dbReference type="ARBA" id="ARBA00022603"/>
    </source>
</evidence>
<evidence type="ECO:0000256" key="4">
    <source>
        <dbReference type="ARBA" id="ARBA00022884"/>
    </source>
</evidence>
<dbReference type="GO" id="GO:0001510">
    <property type="term" value="P:RNA methylation"/>
    <property type="evidence" value="ECO:0007669"/>
    <property type="project" value="InterPro"/>
</dbReference>
<proteinExistence type="inferred from homology"/>
<dbReference type="PANTHER" id="PTHR22807:SF53">
    <property type="entry name" value="RIBOSOMAL RNA SMALL SUBUNIT METHYLTRANSFERASE B-RELATED"/>
    <property type="match status" value="1"/>
</dbReference>
<dbReference type="PANTHER" id="PTHR22807">
    <property type="entry name" value="NOP2 YEAST -RELATED NOL1/NOP2/FMU SUN DOMAIN-CONTAINING"/>
    <property type="match status" value="1"/>
</dbReference>
<dbReference type="SUPFAM" id="SSF53335">
    <property type="entry name" value="S-adenosyl-L-methionine-dependent methyltransferases"/>
    <property type="match status" value="1"/>
</dbReference>
<evidence type="ECO:0000313" key="7">
    <source>
        <dbReference type="EMBL" id="ETX26631.1"/>
    </source>
</evidence>
<keyword evidence="3 5" id="KW-0949">S-adenosyl-L-methionine</keyword>
<dbReference type="STRING" id="1449351.RISW2_21690"/>
<keyword evidence="1 5" id="KW-0489">Methyltransferase</keyword>
<feature type="active site" description="Nucleophile" evidence="5">
    <location>
        <position position="179"/>
    </location>
</feature>
<evidence type="ECO:0000256" key="2">
    <source>
        <dbReference type="ARBA" id="ARBA00022679"/>
    </source>
</evidence>
<feature type="binding site" evidence="5">
    <location>
        <position position="114"/>
    </location>
    <ligand>
        <name>S-adenosyl-L-methionine</name>
        <dbReference type="ChEBI" id="CHEBI:59789"/>
    </ligand>
</feature>
<dbReference type="InterPro" id="IPR049560">
    <property type="entry name" value="MeTrfase_RsmB-F_NOP2_cat"/>
</dbReference>
<dbReference type="PRINTS" id="PR02008">
    <property type="entry name" value="RCMTFAMILY"/>
</dbReference>
<keyword evidence="4 5" id="KW-0694">RNA-binding</keyword>
<dbReference type="PROSITE" id="PS51686">
    <property type="entry name" value="SAM_MT_RSMB_NOP"/>
    <property type="match status" value="1"/>
</dbReference>
<gene>
    <name evidence="7" type="ORF">RISW2_21690</name>
</gene>
<protein>
    <recommendedName>
        <fullName evidence="6">SAM-dependent MTase RsmB/NOP-type domain-containing protein</fullName>
    </recommendedName>
</protein>
<feature type="binding site" evidence="5">
    <location>
        <position position="90"/>
    </location>
    <ligand>
        <name>S-adenosyl-L-methionine</name>
        <dbReference type="ChEBI" id="CHEBI:59789"/>
    </ligand>
</feature>
<feature type="non-terminal residue" evidence="7">
    <location>
        <position position="1"/>
    </location>
</feature>
<evidence type="ECO:0000313" key="8">
    <source>
        <dbReference type="Proteomes" id="UP000023430"/>
    </source>
</evidence>
<name>X7F3G4_9RHOB</name>
<keyword evidence="2 5" id="KW-0808">Transferase</keyword>
<evidence type="ECO:0000256" key="5">
    <source>
        <dbReference type="PROSITE-ProRule" id="PRU01023"/>
    </source>
</evidence>
<dbReference type="GO" id="GO:0003723">
    <property type="term" value="F:RNA binding"/>
    <property type="evidence" value="ECO:0007669"/>
    <property type="project" value="UniProtKB-UniRule"/>
</dbReference>
<comment type="caution">
    <text evidence="7">The sequence shown here is derived from an EMBL/GenBank/DDBJ whole genome shotgun (WGS) entry which is preliminary data.</text>
</comment>
<dbReference type="EMBL" id="JAME01000072">
    <property type="protein sequence ID" value="ETX26631.1"/>
    <property type="molecule type" value="Genomic_DNA"/>
</dbReference>
<dbReference type="InterPro" id="IPR001678">
    <property type="entry name" value="MeTrfase_RsmB-F_NOP2_dom"/>
</dbReference>
<feature type="domain" description="SAM-dependent MTase RsmB/NOP-type" evidence="6">
    <location>
        <begin position="1"/>
        <end position="226"/>
    </location>
</feature>
<feature type="binding site" evidence="5">
    <location>
        <position position="126"/>
    </location>
    <ligand>
        <name>S-adenosyl-L-methionine</name>
        <dbReference type="ChEBI" id="CHEBI:59789"/>
    </ligand>
</feature>
<accession>X7F3G4</accession>
<dbReference type="RefSeq" id="WP_043775264.1">
    <property type="nucleotide sequence ID" value="NZ_JAME01000072.1"/>
</dbReference>
<sequence length="226" mass="23277">EAALAAEDIAVRRNPRAATALTVTANARRVAQSAAYRDGLVELQDAGSQAVIEALPLAPGARVLDYCAGGGGKTLALAARLGGGPVAAHDAHPRRMSDLPARAARAGARVAVTDAPRGPYDLVLADVPCSGSGAWRRAPDGKWRLLPDDLDRLRATQAAILDTVAPMVAPGGHLAYVTCSVLPEENAGQVDAFAARHPGWEVTGGSAVLPDADGDGFYAAHLTRVR</sequence>
<organism evidence="7 8">
    <name type="scientific">Roseivivax isoporae LMG 25204</name>
    <dbReference type="NCBI Taxonomy" id="1449351"/>
    <lineage>
        <taxon>Bacteria</taxon>
        <taxon>Pseudomonadati</taxon>
        <taxon>Pseudomonadota</taxon>
        <taxon>Alphaproteobacteria</taxon>
        <taxon>Rhodobacterales</taxon>
        <taxon>Roseobacteraceae</taxon>
        <taxon>Roseivivax</taxon>
    </lineage>
</organism>
<dbReference type="InterPro" id="IPR029063">
    <property type="entry name" value="SAM-dependent_MTases_sf"/>
</dbReference>
<evidence type="ECO:0000259" key="6">
    <source>
        <dbReference type="PROSITE" id="PS51686"/>
    </source>
</evidence>
<dbReference type="InterPro" id="IPR023267">
    <property type="entry name" value="RCMT"/>
</dbReference>
<comment type="similarity">
    <text evidence="5">Belongs to the class I-like SAM-binding methyltransferase superfamily. RsmB/NOP family.</text>
</comment>
<dbReference type="eggNOG" id="COG0144">
    <property type="taxonomic scope" value="Bacteria"/>
</dbReference>
<reference evidence="7 8" key="1">
    <citation type="submission" date="2014-01" db="EMBL/GenBank/DDBJ databases">
        <title>Roseivivax isoporae LMG 25204 Genome Sequencing.</title>
        <authorList>
            <person name="Lai Q."/>
            <person name="Li G."/>
            <person name="Shao Z."/>
        </authorList>
    </citation>
    <scope>NUCLEOTIDE SEQUENCE [LARGE SCALE GENOMIC DNA]</scope>
    <source>
        <strain evidence="7 8">LMG 25204</strain>
    </source>
</reference>
<dbReference type="Proteomes" id="UP000023430">
    <property type="component" value="Unassembled WGS sequence"/>
</dbReference>
<dbReference type="Pfam" id="PF01189">
    <property type="entry name" value="Methyltr_RsmB-F"/>
    <property type="match status" value="1"/>
</dbReference>
<evidence type="ECO:0000256" key="3">
    <source>
        <dbReference type="ARBA" id="ARBA00022691"/>
    </source>
</evidence>
<dbReference type="Gene3D" id="3.40.50.150">
    <property type="entry name" value="Vaccinia Virus protein VP39"/>
    <property type="match status" value="1"/>
</dbReference>